<organism evidence="1 2">
    <name type="scientific">Naumannella halotolerans</name>
    <dbReference type="NCBI Taxonomy" id="993414"/>
    <lineage>
        <taxon>Bacteria</taxon>
        <taxon>Bacillati</taxon>
        <taxon>Actinomycetota</taxon>
        <taxon>Actinomycetes</taxon>
        <taxon>Propionibacteriales</taxon>
        <taxon>Propionibacteriaceae</taxon>
        <taxon>Naumannella</taxon>
    </lineage>
</organism>
<dbReference type="EMBL" id="SOAW01000004">
    <property type="protein sequence ID" value="TDT29079.1"/>
    <property type="molecule type" value="Genomic_DNA"/>
</dbReference>
<sequence>MAIPALVNGTLPLGRWPASEADLDAFASAHASTARREKLLQDWRTLTDAVRSAVDEVAACWLSGSFLTDKEQPGDIDAVFLVNHERINEANTDPKKALFLQVVARSQVRQLGLEVDSYMLAWWPRPGVFQGTTDRRESYLQERGYWDDLWSRTRETAKPHVDKLPRRGYVEVILDGYR</sequence>
<evidence type="ECO:0000313" key="1">
    <source>
        <dbReference type="EMBL" id="TDT29079.1"/>
    </source>
</evidence>
<proteinExistence type="predicted"/>
<keyword evidence="2" id="KW-1185">Reference proteome</keyword>
<dbReference type="RefSeq" id="WP_133756074.1">
    <property type="nucleotide sequence ID" value="NZ_SOAW01000004.1"/>
</dbReference>
<dbReference type="OrthoDB" id="4578284at2"/>
<name>A0A4R7IYV7_9ACTN</name>
<dbReference type="InterPro" id="IPR053860">
    <property type="entry name" value="DUF6932"/>
</dbReference>
<dbReference type="Pfam" id="PF22014">
    <property type="entry name" value="DUF6932"/>
    <property type="match status" value="1"/>
</dbReference>
<evidence type="ECO:0000313" key="2">
    <source>
        <dbReference type="Proteomes" id="UP000295371"/>
    </source>
</evidence>
<protein>
    <submittedName>
        <fullName evidence="1">Uncharacterized protein</fullName>
    </submittedName>
</protein>
<gene>
    <name evidence="1" type="ORF">CLV29_3172</name>
</gene>
<reference evidence="1 2" key="1">
    <citation type="submission" date="2019-03" db="EMBL/GenBank/DDBJ databases">
        <title>Genomic Encyclopedia of Archaeal and Bacterial Type Strains, Phase II (KMG-II): from individual species to whole genera.</title>
        <authorList>
            <person name="Goeker M."/>
        </authorList>
    </citation>
    <scope>NUCLEOTIDE SEQUENCE [LARGE SCALE GENOMIC DNA]</scope>
    <source>
        <strain evidence="1 2">DSM 24323</strain>
    </source>
</reference>
<dbReference type="Proteomes" id="UP000295371">
    <property type="component" value="Unassembled WGS sequence"/>
</dbReference>
<accession>A0A4R7IYV7</accession>
<dbReference type="AlphaFoldDB" id="A0A4R7IYV7"/>
<comment type="caution">
    <text evidence="1">The sequence shown here is derived from an EMBL/GenBank/DDBJ whole genome shotgun (WGS) entry which is preliminary data.</text>
</comment>